<dbReference type="Gene3D" id="3.40.30.120">
    <property type="match status" value="1"/>
</dbReference>
<dbReference type="SUPFAM" id="SSF51905">
    <property type="entry name" value="FAD/NAD(P)-binding domain"/>
    <property type="match status" value="1"/>
</dbReference>
<dbReference type="Gene3D" id="3.50.50.60">
    <property type="entry name" value="FAD/NAD(P)-binding domain"/>
    <property type="match status" value="1"/>
</dbReference>
<dbReference type="PANTHER" id="PTHR43004:SF19">
    <property type="entry name" value="BINDING MONOOXYGENASE, PUTATIVE (JCVI)-RELATED"/>
    <property type="match status" value="1"/>
</dbReference>
<evidence type="ECO:0000256" key="3">
    <source>
        <dbReference type="ARBA" id="ARBA00022827"/>
    </source>
</evidence>
<organism evidence="5 6">
    <name type="scientific">Nocardia panacis</name>
    <dbReference type="NCBI Taxonomy" id="2340916"/>
    <lineage>
        <taxon>Bacteria</taxon>
        <taxon>Bacillati</taxon>
        <taxon>Actinomycetota</taxon>
        <taxon>Actinomycetes</taxon>
        <taxon>Mycobacteriales</taxon>
        <taxon>Nocardiaceae</taxon>
        <taxon>Nocardia</taxon>
    </lineage>
</organism>
<evidence type="ECO:0000256" key="1">
    <source>
        <dbReference type="ARBA" id="ARBA00001974"/>
    </source>
</evidence>
<keyword evidence="2" id="KW-0285">Flavoprotein</keyword>
<proteinExistence type="predicted"/>
<dbReference type="GO" id="GO:0071949">
    <property type="term" value="F:FAD binding"/>
    <property type="evidence" value="ECO:0007669"/>
    <property type="project" value="InterPro"/>
</dbReference>
<reference evidence="5 6" key="1">
    <citation type="submission" date="2018-09" db="EMBL/GenBank/DDBJ databases">
        <title>YIM PH21274 draft genome.</title>
        <authorList>
            <person name="Miao C."/>
        </authorList>
    </citation>
    <scope>NUCLEOTIDE SEQUENCE [LARGE SCALE GENOMIC DNA]</scope>
    <source>
        <strain evidence="5 6">YIM PH 21724</strain>
    </source>
</reference>
<evidence type="ECO:0000313" key="5">
    <source>
        <dbReference type="EMBL" id="RJO76935.1"/>
    </source>
</evidence>
<dbReference type="GO" id="GO:0016709">
    <property type="term" value="F:oxidoreductase activity, acting on paired donors, with incorporation or reduction of molecular oxygen, NAD(P)H as one donor, and incorporation of one atom of oxygen"/>
    <property type="evidence" value="ECO:0007669"/>
    <property type="project" value="UniProtKB-ARBA"/>
</dbReference>
<dbReference type="Pfam" id="PF21274">
    <property type="entry name" value="Rng_hyd_C"/>
    <property type="match status" value="1"/>
</dbReference>
<name>A0A3A4JZN8_9NOCA</name>
<dbReference type="InterPro" id="IPR050641">
    <property type="entry name" value="RIFMO-like"/>
</dbReference>
<comment type="caution">
    <text evidence="5">The sequence shown here is derived from an EMBL/GenBank/DDBJ whole genome shotgun (WGS) entry which is preliminary data.</text>
</comment>
<evidence type="ECO:0000256" key="2">
    <source>
        <dbReference type="ARBA" id="ARBA00022630"/>
    </source>
</evidence>
<dbReference type="OrthoDB" id="8670884at2"/>
<dbReference type="Gene3D" id="3.30.9.10">
    <property type="entry name" value="D-Amino Acid Oxidase, subunit A, domain 2"/>
    <property type="match status" value="1"/>
</dbReference>
<sequence length="591" mass="63202">MTSTERTAVLVAGGGLVGLSTALFLEHHGVPYVLVERREHASVLPRSRGVHTRTMEMFRQVGVERRVEQVGAKALRAGVFGGARQGATIASATRLDLGKLRAAMANAAASPSGFCFAPQVLLEPALADVLRERGGDVHFGTELTDFTVHERGVVAQVRDNQGESSIHADYLIAADGANSPIRQRLGIDGWTLRPRTHYINAFARVDLTGVLGGESFSQCDIRNDRVNCLILAKNNTDEWTFHIEYDPERESPADFSDERCVDLIRAAIGISDIAVEVLAKSAWDTGVFVARDYRRGPVFLVGDAAHRHSPWGGFGANTGIADAHNLVWKIASVLAGTAGPALLHSYTAERQPQAFVAAEQAYLGEDFATRYGIATENNADELARQLDFGVVMSQFRYASTAVFDSAASRWPAWSHSAASSGHVAQPPVLDSAASRWPAWSHSVASSGHVAQPPVFGGESAGHVPELTGQVGTRVPHLWIDAEERVSTLDLPATGFALLVAGPADEWRDAAAAARQETGIEISVDQLPVESWCARTELPAGGALLVRPDMIVAARSDRGLDPSSLPSVLRVITGLGAKEERSEADPVAARSA</sequence>
<dbReference type="AlphaFoldDB" id="A0A3A4JZN8"/>
<feature type="domain" description="FAD-binding" evidence="4">
    <location>
        <begin position="6"/>
        <end position="354"/>
    </location>
</feature>
<dbReference type="Pfam" id="PF01494">
    <property type="entry name" value="FAD_binding_3"/>
    <property type="match status" value="1"/>
</dbReference>
<dbReference type="PRINTS" id="PR00420">
    <property type="entry name" value="RNGMNOXGNASE"/>
</dbReference>
<accession>A0A3A4JZN8</accession>
<dbReference type="RefSeq" id="WP_120039946.1">
    <property type="nucleotide sequence ID" value="NZ_QZFU01000016.1"/>
</dbReference>
<protein>
    <submittedName>
        <fullName evidence="5">FAD-dependent oxidoreductase</fullName>
    </submittedName>
</protein>
<dbReference type="EMBL" id="QZFU01000016">
    <property type="protein sequence ID" value="RJO76935.1"/>
    <property type="molecule type" value="Genomic_DNA"/>
</dbReference>
<evidence type="ECO:0000259" key="4">
    <source>
        <dbReference type="Pfam" id="PF01494"/>
    </source>
</evidence>
<keyword evidence="3" id="KW-0274">FAD</keyword>
<dbReference type="InterPro" id="IPR002938">
    <property type="entry name" value="FAD-bd"/>
</dbReference>
<evidence type="ECO:0000313" key="6">
    <source>
        <dbReference type="Proteomes" id="UP000266677"/>
    </source>
</evidence>
<dbReference type="InterPro" id="IPR036188">
    <property type="entry name" value="FAD/NAD-bd_sf"/>
</dbReference>
<dbReference type="PANTHER" id="PTHR43004">
    <property type="entry name" value="TRK SYSTEM POTASSIUM UPTAKE PROTEIN"/>
    <property type="match status" value="1"/>
</dbReference>
<comment type="cofactor">
    <cofactor evidence="1">
        <name>FAD</name>
        <dbReference type="ChEBI" id="CHEBI:57692"/>
    </cofactor>
</comment>
<keyword evidence="6" id="KW-1185">Reference proteome</keyword>
<gene>
    <name evidence="5" type="ORF">D5S18_12050</name>
</gene>
<dbReference type="Proteomes" id="UP000266677">
    <property type="component" value="Unassembled WGS sequence"/>
</dbReference>